<keyword evidence="9" id="KW-1185">Reference proteome</keyword>
<comment type="similarity">
    <text evidence="1">Belongs to the S-100 family.</text>
</comment>
<feature type="domain" description="S100/CaBP-9k-type calcium binding subdomain" evidence="7">
    <location>
        <begin position="87"/>
        <end position="126"/>
    </location>
</feature>
<evidence type="ECO:0000256" key="2">
    <source>
        <dbReference type="ARBA" id="ARBA00018065"/>
    </source>
</evidence>
<dbReference type="InterPro" id="IPR028476">
    <property type="entry name" value="S100-A10"/>
</dbReference>
<dbReference type="Proteomes" id="UP000008143">
    <property type="component" value="Chromosome 8"/>
</dbReference>
<dbReference type="RefSeq" id="XP_031746280.1">
    <property type="nucleotide sequence ID" value="XM_031890420.1"/>
</dbReference>
<dbReference type="InterPro" id="IPR013787">
    <property type="entry name" value="S100_Ca-bd_sub"/>
</dbReference>
<dbReference type="Xenbase" id="XB-GENE-5915791">
    <property type="gene designation" value="s100a10"/>
</dbReference>
<gene>
    <name evidence="8 10 11" type="primary">s100a10</name>
    <name evidence="10" type="synonym">42c</name>
    <name evidence="10" type="synonym">anx2l</name>
    <name evidence="10" type="synonym">anx2lg</name>
    <name evidence="10" type="synonym">cal1l</name>
    <name evidence="10" type="synonym">calpactin</name>
    <name evidence="10" type="synonym">clp11</name>
    <name evidence="10" type="synonym">gp11</name>
    <name evidence="10" type="synonym">p11</name>
    <name evidence="10" type="synonym">s100a10-a</name>
    <name evidence="10" type="synonym">s100a10-b</name>
</gene>
<proteinExistence type="inferred from homology"/>
<dbReference type="InterPro" id="IPR011992">
    <property type="entry name" value="EF-hand-dom_pair"/>
</dbReference>
<dbReference type="SUPFAM" id="SSF47473">
    <property type="entry name" value="EF-hand"/>
    <property type="match status" value="1"/>
</dbReference>
<evidence type="ECO:0000256" key="1">
    <source>
        <dbReference type="ARBA" id="ARBA00007323"/>
    </source>
</evidence>
<dbReference type="SMART" id="SM01394">
    <property type="entry name" value="S_100"/>
    <property type="match status" value="1"/>
</dbReference>
<dbReference type="GeneTree" id="ENSGT00940000154197"/>
<dbReference type="PANTHER" id="PTHR11639">
    <property type="entry name" value="S100 CALCIUM-BINDING PROTEIN"/>
    <property type="match status" value="1"/>
</dbReference>
<dbReference type="CTD" id="6281"/>
<evidence type="ECO:0000313" key="11">
    <source>
        <dbReference type="Xenbase" id="XB-GENE-5915791"/>
    </source>
</evidence>
<dbReference type="Gene3D" id="1.10.238.10">
    <property type="entry name" value="EF-hand"/>
    <property type="match status" value="1"/>
</dbReference>
<name>A0A803JXT3_XENTR</name>
<dbReference type="CDD" id="cd05024">
    <property type="entry name" value="S-100A10"/>
    <property type="match status" value="1"/>
</dbReference>
<evidence type="ECO:0000313" key="10">
    <source>
        <dbReference type="RefSeq" id="XP_031746280.1"/>
    </source>
</evidence>
<dbReference type="AlphaFoldDB" id="A0A803JXT3"/>
<organism evidence="8">
    <name type="scientific">Xenopus tropicalis</name>
    <name type="common">Western clawed frog</name>
    <name type="synonym">Silurana tropicalis</name>
    <dbReference type="NCBI Taxonomy" id="8364"/>
    <lineage>
        <taxon>Eukaryota</taxon>
        <taxon>Metazoa</taxon>
        <taxon>Chordata</taxon>
        <taxon>Craniata</taxon>
        <taxon>Vertebrata</taxon>
        <taxon>Euteleostomi</taxon>
        <taxon>Amphibia</taxon>
        <taxon>Batrachia</taxon>
        <taxon>Anura</taxon>
        <taxon>Pipoidea</taxon>
        <taxon>Pipidae</taxon>
        <taxon>Xenopodinae</taxon>
        <taxon>Xenopus</taxon>
        <taxon>Silurana</taxon>
    </lineage>
</organism>
<reference evidence="8" key="1">
    <citation type="journal article" date="2010" name="Science">
        <title>The genome of the Western clawed frog Xenopus tropicalis.</title>
        <authorList>
            <person name="Hellsten U."/>
            <person name="Harland R.M."/>
            <person name="Gilchrist M.J."/>
            <person name="Hendrix D."/>
            <person name="Jurka J."/>
            <person name="Kapitonov V."/>
            <person name="Ovcharenko I."/>
            <person name="Putnam N.H."/>
            <person name="Shu S."/>
            <person name="Taher L."/>
            <person name="Blitz I.L."/>
            <person name="Blumberg B."/>
            <person name="Dichmann D.S."/>
            <person name="Dubchak I."/>
            <person name="Amaya E."/>
            <person name="Detter J.C."/>
            <person name="Fletcher R."/>
            <person name="Gerhard D.S."/>
            <person name="Goodstein D."/>
            <person name="Graves T."/>
            <person name="Grigoriev I.V."/>
            <person name="Grimwood J."/>
            <person name="Kawashima T."/>
            <person name="Lindquist E."/>
            <person name="Lucas S.M."/>
            <person name="Mead P.E."/>
            <person name="Mitros T."/>
            <person name="Ogino H."/>
            <person name="Ohta Y."/>
            <person name="Poliakov A.V."/>
            <person name="Pollet N."/>
            <person name="Robert J."/>
            <person name="Salamov A."/>
            <person name="Sater A.K."/>
            <person name="Schmutz J."/>
            <person name="Terry A."/>
            <person name="Vize P.D."/>
            <person name="Warren W.C."/>
            <person name="Wells D."/>
            <person name="Wills A."/>
            <person name="Wilson R.K."/>
            <person name="Zimmerman L.B."/>
            <person name="Zorn A.M."/>
            <person name="Grainger R."/>
            <person name="Grammer T."/>
            <person name="Khokha M.K."/>
            <person name="Richardson P.M."/>
            <person name="Rokhsar D.S."/>
        </authorList>
    </citation>
    <scope>NUCLEOTIDE SEQUENCE [LARGE SCALE GENOMIC DNA]</scope>
    <source>
        <strain evidence="8">Nigerian</strain>
    </source>
</reference>
<dbReference type="OrthoDB" id="26525at2759"/>
<evidence type="ECO:0000313" key="9">
    <source>
        <dbReference type="Proteomes" id="UP000008143"/>
    </source>
</evidence>
<sequence length="176" mass="19944">MGKAFSPKSREAPAPHLAGRGLLWAGGAVSHTQGQVVGRSWAGPELGVSFLPECNLRFSRPEPRQEPQPKAQEPNTEPAKMVAPSELEHSMEKLMLTFHKFAGEKNYLNRDDLQKLMECEFSEFLKKQNDPMTVDKIMKDLDECRNGKVIFRSYCSLIAGLLIACNEYYVKNMKRR</sequence>
<dbReference type="GeneID" id="496921"/>
<accession>A0A803JXT3</accession>
<evidence type="ECO:0000256" key="6">
    <source>
        <dbReference type="SAM" id="MobiDB-lite"/>
    </source>
</evidence>
<dbReference type="Ensembl" id="ENSXETT00000109024">
    <property type="protein sequence ID" value="ENSXETP00000112844"/>
    <property type="gene ID" value="ENSXETG00000043586"/>
</dbReference>
<dbReference type="Pfam" id="PF01023">
    <property type="entry name" value="S_100"/>
    <property type="match status" value="1"/>
</dbReference>
<evidence type="ECO:0000256" key="5">
    <source>
        <dbReference type="ARBA" id="ARBA00033448"/>
    </source>
</evidence>
<evidence type="ECO:0000259" key="7">
    <source>
        <dbReference type="SMART" id="SM01394"/>
    </source>
</evidence>
<reference evidence="10" key="3">
    <citation type="submission" date="2025-04" db="UniProtKB">
        <authorList>
            <consortium name="RefSeq"/>
        </authorList>
    </citation>
    <scope>IDENTIFICATION</scope>
    <source>
        <strain evidence="10">Nigerian</strain>
        <tissue evidence="10">Liver and blood</tissue>
    </source>
</reference>
<reference evidence="8" key="2">
    <citation type="submission" date="2021-03" db="UniProtKB">
        <authorList>
            <consortium name="Ensembl"/>
        </authorList>
    </citation>
    <scope>IDENTIFICATION</scope>
</reference>
<evidence type="ECO:0000256" key="3">
    <source>
        <dbReference type="ARBA" id="ARBA00032653"/>
    </source>
</evidence>
<evidence type="ECO:0000313" key="8">
    <source>
        <dbReference type="Ensembl" id="ENSXETP00000112844"/>
    </source>
</evidence>
<evidence type="ECO:0000256" key="4">
    <source>
        <dbReference type="ARBA" id="ARBA00033060"/>
    </source>
</evidence>
<dbReference type="PANTHER" id="PTHR11639:SF74">
    <property type="entry name" value="PROTEIN S100-A10"/>
    <property type="match status" value="1"/>
</dbReference>
<feature type="region of interest" description="Disordered" evidence="6">
    <location>
        <begin position="58"/>
        <end position="81"/>
    </location>
</feature>
<protein>
    <recommendedName>
        <fullName evidence="2">Protein S100-A10</fullName>
    </recommendedName>
    <alternativeName>
        <fullName evidence="4">Calpactin I light chain</fullName>
    </alternativeName>
    <alternativeName>
        <fullName evidence="5">Calpactin-1 light chain</fullName>
    </alternativeName>
    <alternativeName>
        <fullName evidence="3">S100 calcium-binding protein A10</fullName>
    </alternativeName>
</protein>
<dbReference type="AGR" id="Xenbase:XB-GENE-5915791"/>